<dbReference type="Gene3D" id="2.30.30.140">
    <property type="match status" value="1"/>
</dbReference>
<reference evidence="2" key="1">
    <citation type="submission" date="2017-02" db="UniProtKB">
        <authorList>
            <consortium name="WormBaseParasite"/>
        </authorList>
    </citation>
    <scope>IDENTIFICATION</scope>
</reference>
<dbReference type="WBParaSite" id="PTRK_0000666400.1">
    <property type="protein sequence ID" value="PTRK_0000666400.1"/>
    <property type="gene ID" value="PTRK_0000666400"/>
</dbReference>
<protein>
    <submittedName>
        <fullName evidence="2">PWWP domain-containing protein</fullName>
    </submittedName>
</protein>
<keyword evidence="1" id="KW-1185">Reference proteome</keyword>
<organism evidence="1 2">
    <name type="scientific">Parastrongyloides trichosuri</name>
    <name type="common">Possum-specific nematode worm</name>
    <dbReference type="NCBI Taxonomy" id="131310"/>
    <lineage>
        <taxon>Eukaryota</taxon>
        <taxon>Metazoa</taxon>
        <taxon>Ecdysozoa</taxon>
        <taxon>Nematoda</taxon>
        <taxon>Chromadorea</taxon>
        <taxon>Rhabditida</taxon>
        <taxon>Tylenchina</taxon>
        <taxon>Panagrolaimomorpha</taxon>
        <taxon>Strongyloidoidea</taxon>
        <taxon>Strongyloididae</taxon>
        <taxon>Parastrongyloides</taxon>
    </lineage>
</organism>
<dbReference type="Proteomes" id="UP000038045">
    <property type="component" value="Unplaced"/>
</dbReference>
<accession>A0A0N4ZFY6</accession>
<sequence>MVMAKIVDKGSSDQSAKIAGNFSPGDIGMVLYKRKIWWPCLIRMVYSKKVSYNYLPLKDNNKSVFTAPFRNLKPFNINENIPNDADDDLREAIESAKTLYIKKFGNSKNSISHEPKKHQSVNIKKENTATNNVANIVNKPKVVIQKAQNIRSPIKCMSKNSIKMEAELPVPKIISVSPTKCNKIVVQKNTNDILPKVEVSKKDDKQNLVDLLLSDRAKVNFTDILTGKRLSNRHISFRPTKMVNSLKFDSYTESFIPFESLEKVITEYQKWIRISPDLSTYGPLTELYYIQTVLIPESIVFSLSILNHSSMEEAENVFKSFKKEKNIINQSRGEESSEIFYRNIPKQPKNDAIEALLIAAEMLQ</sequence>
<proteinExistence type="predicted"/>
<evidence type="ECO:0000313" key="1">
    <source>
        <dbReference type="Proteomes" id="UP000038045"/>
    </source>
</evidence>
<dbReference type="AlphaFoldDB" id="A0A0N4ZFY6"/>
<evidence type="ECO:0000313" key="2">
    <source>
        <dbReference type="WBParaSite" id="PTRK_0000666400.1"/>
    </source>
</evidence>
<name>A0A0N4ZFY6_PARTI</name>